<dbReference type="PRINTS" id="PR00469">
    <property type="entry name" value="PNDRDTASEII"/>
</dbReference>
<dbReference type="InterPro" id="IPR050097">
    <property type="entry name" value="Ferredoxin-NADP_redctase_2"/>
</dbReference>
<keyword evidence="2" id="KW-0285">Flavoprotein</keyword>
<evidence type="ECO:0000313" key="5">
    <source>
        <dbReference type="Proteomes" id="UP001596250"/>
    </source>
</evidence>
<dbReference type="SUPFAM" id="SSF51905">
    <property type="entry name" value="FAD/NAD(P)-binding domain"/>
    <property type="match status" value="1"/>
</dbReference>
<dbReference type="Proteomes" id="UP001596250">
    <property type="component" value="Unassembled WGS sequence"/>
</dbReference>
<evidence type="ECO:0000256" key="3">
    <source>
        <dbReference type="ARBA" id="ARBA00023002"/>
    </source>
</evidence>
<proteinExistence type="predicted"/>
<keyword evidence="5" id="KW-1185">Reference proteome</keyword>
<accession>A0ABW1ITN2</accession>
<sequence>MEQVIIIGGGPCGLSAAVECKRAGLDPLIIEKGSLVHSIYLYPTYLVFHSTPELLEIGGIPFTTPNEKPTRLEALTYYRMVAEREQLRVHTYETVVQVEGTKGAFSVHTENRFGEKQTYTAKHIVIATGYFDRPNYMDVPGENLPKVSHFYQEAHPYSGMKVAIIGGKNSAVDAALDLVRVGAEVTVIYRKSELSPSVKPWMRPLFESAAAKGRIRVLWNSQVKEITERSVIVDHEGIVETLDNDFVLALTGFRPDRSFLGKLGVHLDEENGAPEHHPETMETNVPGLYIAGVIAAGGEANAIFIENGRWHGKAIADHIRQQSE</sequence>
<dbReference type="Pfam" id="PF13738">
    <property type="entry name" value="Pyr_redox_3"/>
    <property type="match status" value="1"/>
</dbReference>
<dbReference type="PANTHER" id="PTHR48105">
    <property type="entry name" value="THIOREDOXIN REDUCTASE 1-RELATED-RELATED"/>
    <property type="match status" value="1"/>
</dbReference>
<protein>
    <submittedName>
        <fullName evidence="4">YpdA family putative bacillithiol disulfide reductase</fullName>
    </submittedName>
</protein>
<keyword evidence="3" id="KW-0560">Oxidoreductase</keyword>
<organism evidence="4 5">
    <name type="scientific">Marinicrinis lubricantis</name>
    <dbReference type="NCBI Taxonomy" id="2086470"/>
    <lineage>
        <taxon>Bacteria</taxon>
        <taxon>Bacillati</taxon>
        <taxon>Bacillota</taxon>
        <taxon>Bacilli</taxon>
        <taxon>Bacillales</taxon>
        <taxon>Paenibacillaceae</taxon>
    </lineage>
</organism>
<name>A0ABW1ITN2_9BACL</name>
<dbReference type="RefSeq" id="WP_379895892.1">
    <property type="nucleotide sequence ID" value="NZ_CBCSCT010000016.1"/>
</dbReference>
<dbReference type="InterPro" id="IPR036188">
    <property type="entry name" value="FAD/NAD-bd_sf"/>
</dbReference>
<dbReference type="PRINTS" id="PR00368">
    <property type="entry name" value="FADPNR"/>
</dbReference>
<evidence type="ECO:0000256" key="1">
    <source>
        <dbReference type="ARBA" id="ARBA00001974"/>
    </source>
</evidence>
<dbReference type="InterPro" id="IPR023856">
    <property type="entry name" value="Bdr"/>
</dbReference>
<dbReference type="NCBIfam" id="TIGR04018">
    <property type="entry name" value="Bthiol_YpdA"/>
    <property type="match status" value="1"/>
</dbReference>
<dbReference type="EMBL" id="JBHSQV010000180">
    <property type="protein sequence ID" value="MFC5988376.1"/>
    <property type="molecule type" value="Genomic_DNA"/>
</dbReference>
<comment type="caution">
    <text evidence="4">The sequence shown here is derived from an EMBL/GenBank/DDBJ whole genome shotgun (WGS) entry which is preliminary data.</text>
</comment>
<evidence type="ECO:0000256" key="2">
    <source>
        <dbReference type="ARBA" id="ARBA00022630"/>
    </source>
</evidence>
<comment type="cofactor">
    <cofactor evidence="1">
        <name>FAD</name>
        <dbReference type="ChEBI" id="CHEBI:57692"/>
    </cofactor>
</comment>
<gene>
    <name evidence="4" type="ORF">ACFPXP_18385</name>
</gene>
<dbReference type="Gene3D" id="3.50.50.60">
    <property type="entry name" value="FAD/NAD(P)-binding domain"/>
    <property type="match status" value="1"/>
</dbReference>
<reference evidence="5" key="1">
    <citation type="journal article" date="2019" name="Int. J. Syst. Evol. Microbiol.">
        <title>The Global Catalogue of Microorganisms (GCM) 10K type strain sequencing project: providing services to taxonomists for standard genome sequencing and annotation.</title>
        <authorList>
            <consortium name="The Broad Institute Genomics Platform"/>
            <consortium name="The Broad Institute Genome Sequencing Center for Infectious Disease"/>
            <person name="Wu L."/>
            <person name="Ma J."/>
        </authorList>
    </citation>
    <scope>NUCLEOTIDE SEQUENCE [LARGE SCALE GENOMIC DNA]</scope>
    <source>
        <strain evidence="5">CCM 8749</strain>
    </source>
</reference>
<evidence type="ECO:0000313" key="4">
    <source>
        <dbReference type="EMBL" id="MFC5988376.1"/>
    </source>
</evidence>